<name>A0A5N1I527_LACJE</name>
<proteinExistence type="predicted"/>
<dbReference type="EMBL" id="JBBVUL010000006">
    <property type="protein sequence ID" value="MEL0565142.1"/>
    <property type="molecule type" value="Genomic_DNA"/>
</dbReference>
<sequence length="89" mass="10020">MDEINKIAIEVGAEDMINRPSLVKAQELFHDKTFTMPLIAKYTGISISRLKNLSSGRTPLDQLPEANLLKLAKFSDTCEIFRKLAEKIV</sequence>
<comment type="caution">
    <text evidence="1">The sequence shown here is derived from an EMBL/GenBank/DDBJ whole genome shotgun (WGS) entry which is preliminary data.</text>
</comment>
<keyword evidence="4" id="KW-1185">Reference proteome</keyword>
<evidence type="ECO:0000313" key="3">
    <source>
        <dbReference type="Proteomes" id="UP000327236"/>
    </source>
</evidence>
<dbReference type="GeneID" id="31743420"/>
<evidence type="ECO:0000313" key="1">
    <source>
        <dbReference type="EMBL" id="KAA9319994.1"/>
    </source>
</evidence>
<dbReference type="Proteomes" id="UP000327236">
    <property type="component" value="Unassembled WGS sequence"/>
</dbReference>
<accession>A0A5N1I527</accession>
<reference evidence="1 3" key="1">
    <citation type="submission" date="2019-09" db="EMBL/GenBank/DDBJ databases">
        <title>Draft genome sequence assemblies of isolates from the urinary tract.</title>
        <authorList>
            <person name="Mores C.R."/>
            <person name="Putonti C."/>
            <person name="Wolfe A.J."/>
        </authorList>
    </citation>
    <scope>NUCLEOTIDE SEQUENCE [LARGE SCALE GENOMIC DNA]</scope>
    <source>
        <strain evidence="1 3">UMB246</strain>
    </source>
</reference>
<dbReference type="EMBL" id="VYWW01000065">
    <property type="protein sequence ID" value="KAA9319994.1"/>
    <property type="molecule type" value="Genomic_DNA"/>
</dbReference>
<dbReference type="Proteomes" id="UP001385848">
    <property type="component" value="Unassembled WGS sequence"/>
</dbReference>
<protein>
    <submittedName>
        <fullName evidence="1">Uncharacterized protein</fullName>
    </submittedName>
</protein>
<dbReference type="RefSeq" id="WP_006585736.1">
    <property type="nucleotide sequence ID" value="NZ_CATOUV010000001.1"/>
</dbReference>
<reference evidence="2 4" key="2">
    <citation type="submission" date="2024-04" db="EMBL/GenBank/DDBJ databases">
        <title>Three lactobacilli isolated from voided urine samples from females with type 2 diabetes.</title>
        <authorList>
            <person name="Kula A."/>
            <person name="Stegman N."/>
            <person name="Putonti C."/>
        </authorList>
    </citation>
    <scope>NUCLEOTIDE SEQUENCE [LARGE SCALE GENOMIC DNA]</scope>
    <source>
        <strain evidence="2 4">1855</strain>
    </source>
</reference>
<organism evidence="1 3">
    <name type="scientific">Lactobacillus jensenii</name>
    <dbReference type="NCBI Taxonomy" id="109790"/>
    <lineage>
        <taxon>Bacteria</taxon>
        <taxon>Bacillati</taxon>
        <taxon>Bacillota</taxon>
        <taxon>Bacilli</taxon>
        <taxon>Lactobacillales</taxon>
        <taxon>Lactobacillaceae</taxon>
        <taxon>Lactobacillus</taxon>
    </lineage>
</organism>
<evidence type="ECO:0000313" key="2">
    <source>
        <dbReference type="EMBL" id="MEL0565142.1"/>
    </source>
</evidence>
<evidence type="ECO:0000313" key="4">
    <source>
        <dbReference type="Proteomes" id="UP001385848"/>
    </source>
</evidence>
<dbReference type="KEGG" id="lje:BUE77_06785"/>
<gene>
    <name evidence="2" type="ORF">AAC431_04280</name>
    <name evidence="1" type="ORF">F6H94_08575</name>
</gene>
<dbReference type="AlphaFoldDB" id="A0A5N1I527"/>